<dbReference type="EMBL" id="KN817721">
    <property type="protein sequence ID" value="KJA13694.1"/>
    <property type="molecule type" value="Genomic_DNA"/>
</dbReference>
<evidence type="ECO:0000313" key="2">
    <source>
        <dbReference type="Proteomes" id="UP000054270"/>
    </source>
</evidence>
<proteinExistence type="predicted"/>
<keyword evidence="2" id="KW-1185">Reference proteome</keyword>
<dbReference type="AlphaFoldDB" id="A0A0D2N3A1"/>
<gene>
    <name evidence="1" type="ORF">HYPSUDRAFT_209318</name>
</gene>
<accession>A0A0D2N3A1</accession>
<sequence>MSLSNSLEEAMSTSAATSATTHISTIFGAAGSSAATAHPHVELNGFRLDPRVLNLLVANEKIIRDQCNEILRLKMQNSQLLITQASRQEDLPAAAAQPLLAHGIDPDATIVLPWKIQPIVIIVEILPHIAVTVVMDRNTSSETPGS</sequence>
<dbReference type="Proteomes" id="UP000054270">
    <property type="component" value="Unassembled WGS sequence"/>
</dbReference>
<reference evidence="2" key="1">
    <citation type="submission" date="2014-04" db="EMBL/GenBank/DDBJ databases">
        <title>Evolutionary Origins and Diversification of the Mycorrhizal Mutualists.</title>
        <authorList>
            <consortium name="DOE Joint Genome Institute"/>
            <consortium name="Mycorrhizal Genomics Consortium"/>
            <person name="Kohler A."/>
            <person name="Kuo A."/>
            <person name="Nagy L.G."/>
            <person name="Floudas D."/>
            <person name="Copeland A."/>
            <person name="Barry K.W."/>
            <person name="Cichocki N."/>
            <person name="Veneault-Fourrey C."/>
            <person name="LaButti K."/>
            <person name="Lindquist E.A."/>
            <person name="Lipzen A."/>
            <person name="Lundell T."/>
            <person name="Morin E."/>
            <person name="Murat C."/>
            <person name="Riley R."/>
            <person name="Ohm R."/>
            <person name="Sun H."/>
            <person name="Tunlid A."/>
            <person name="Henrissat B."/>
            <person name="Grigoriev I.V."/>
            <person name="Hibbett D.S."/>
            <person name="Martin F."/>
        </authorList>
    </citation>
    <scope>NUCLEOTIDE SEQUENCE [LARGE SCALE GENOMIC DNA]</scope>
    <source>
        <strain evidence="2">FD-334 SS-4</strain>
    </source>
</reference>
<name>A0A0D2N3A1_HYPSF</name>
<organism evidence="1 2">
    <name type="scientific">Hypholoma sublateritium (strain FD-334 SS-4)</name>
    <dbReference type="NCBI Taxonomy" id="945553"/>
    <lineage>
        <taxon>Eukaryota</taxon>
        <taxon>Fungi</taxon>
        <taxon>Dikarya</taxon>
        <taxon>Basidiomycota</taxon>
        <taxon>Agaricomycotina</taxon>
        <taxon>Agaricomycetes</taxon>
        <taxon>Agaricomycetidae</taxon>
        <taxon>Agaricales</taxon>
        <taxon>Agaricineae</taxon>
        <taxon>Strophariaceae</taxon>
        <taxon>Hypholoma</taxon>
    </lineage>
</organism>
<protein>
    <submittedName>
        <fullName evidence="1">Uncharacterized protein</fullName>
    </submittedName>
</protein>
<evidence type="ECO:0000313" key="1">
    <source>
        <dbReference type="EMBL" id="KJA13694.1"/>
    </source>
</evidence>